<organism evidence="2 3">
    <name type="scientific">Deminuibacter soli</name>
    <dbReference type="NCBI Taxonomy" id="2291815"/>
    <lineage>
        <taxon>Bacteria</taxon>
        <taxon>Pseudomonadati</taxon>
        <taxon>Bacteroidota</taxon>
        <taxon>Chitinophagia</taxon>
        <taxon>Chitinophagales</taxon>
        <taxon>Chitinophagaceae</taxon>
        <taxon>Deminuibacter</taxon>
    </lineage>
</organism>
<keyword evidence="1" id="KW-0812">Transmembrane</keyword>
<sequence>MQQSNPHPIINRLRKTWRMQALRLYVTTALATAVIAGVVLHLGHISWYWGIVAGIAMLATLLPGSQAWRLRDEDVVRYLNAHYAEMEQSTQLLLLPQHDLNLLQQLQVCKLQTAVVDLPELKPFLSRQKKATWLLLCAMVMAALSVLLPLHKAGSNGQPKANSSEPVRMPVAGTQSLQIIITPPAYLELPARKQQQPDILAEAGAHVQWNLQTTEKATAVQLLFNDSTVLTLQATDTARRQWTGGKTLIQPGFYQVVLNKTAGGLNKIEIKQDQPPAIQVQAPKPYTVIDYGMPRSAHVQAAITDDYGVQQAFIVATIASGNGEAVKFKEQRIPFATAFTGHLPLYTVEKTLDLAQLGMHPGDELYFYIQATDVHAQQTRSDVLIVSLPDTAQLMSMDGIVNGVNLKPEYFRSERQIILDAEQLLREKDTLAAETFKNRSNNLGIDQKLLRLRYGKFLGEEAESNIGDPRAAGEADSYNPADFGNAAKILDTYTDKHDNAEDAGFFEPETKKQLKATLTEMWNAELRLRTFKPQEALPFAYKALRLLKDLQQKSRAYVAKTGAKTPPLKQEKRLSGDLSKIISPSARQQFQPASAEITRLRSALGMLQQLKAGAAVNTNNVSLLQQATAALGKEAAHAPARYLAAYEAAQRITEKIQRQQPFSNQDMNAVSSALQQLLSAPASTPAANSTTGNSLSQQYFHQLNQSRKP</sequence>
<feature type="transmembrane region" description="Helical" evidence="1">
    <location>
        <begin position="46"/>
        <end position="64"/>
    </location>
</feature>
<gene>
    <name evidence="2" type="ORF">DXN05_04290</name>
</gene>
<dbReference type="RefSeq" id="WP_116845953.1">
    <property type="nucleotide sequence ID" value="NZ_QTJU01000001.1"/>
</dbReference>
<evidence type="ECO:0000256" key="1">
    <source>
        <dbReference type="SAM" id="Phobius"/>
    </source>
</evidence>
<evidence type="ECO:0008006" key="4">
    <source>
        <dbReference type="Google" id="ProtNLM"/>
    </source>
</evidence>
<feature type="transmembrane region" description="Helical" evidence="1">
    <location>
        <begin position="21"/>
        <end position="40"/>
    </location>
</feature>
<accession>A0A3E1NQL7</accession>
<feature type="transmembrane region" description="Helical" evidence="1">
    <location>
        <begin position="131"/>
        <end position="150"/>
    </location>
</feature>
<dbReference type="AlphaFoldDB" id="A0A3E1NQL7"/>
<keyword evidence="1" id="KW-0472">Membrane</keyword>
<dbReference type="EMBL" id="QTJU01000001">
    <property type="protein sequence ID" value="RFM30197.1"/>
    <property type="molecule type" value="Genomic_DNA"/>
</dbReference>
<protein>
    <recommendedName>
        <fullName evidence="4">DUF4175 family protein</fullName>
    </recommendedName>
</protein>
<dbReference type="Proteomes" id="UP000261284">
    <property type="component" value="Unassembled WGS sequence"/>
</dbReference>
<keyword evidence="3" id="KW-1185">Reference proteome</keyword>
<comment type="caution">
    <text evidence="2">The sequence shown here is derived from an EMBL/GenBank/DDBJ whole genome shotgun (WGS) entry which is preliminary data.</text>
</comment>
<evidence type="ECO:0000313" key="2">
    <source>
        <dbReference type="EMBL" id="RFM30197.1"/>
    </source>
</evidence>
<reference evidence="2 3" key="1">
    <citation type="submission" date="2018-08" db="EMBL/GenBank/DDBJ databases">
        <title>Chitinophagaceae sp. K23C18032701, a novel bacterium isolated from forest soil.</title>
        <authorList>
            <person name="Wang C."/>
        </authorList>
    </citation>
    <scope>NUCLEOTIDE SEQUENCE [LARGE SCALE GENOMIC DNA]</scope>
    <source>
        <strain evidence="2 3">K23C18032701</strain>
    </source>
</reference>
<evidence type="ECO:0000313" key="3">
    <source>
        <dbReference type="Proteomes" id="UP000261284"/>
    </source>
</evidence>
<proteinExistence type="predicted"/>
<dbReference type="OrthoDB" id="780137at2"/>
<keyword evidence="1" id="KW-1133">Transmembrane helix</keyword>
<name>A0A3E1NQL7_9BACT</name>